<keyword evidence="6" id="KW-0238">DNA-binding</keyword>
<dbReference type="GO" id="GO:0005737">
    <property type="term" value="C:cytoplasm"/>
    <property type="evidence" value="ECO:0007669"/>
    <property type="project" value="TreeGrafter"/>
</dbReference>
<name>A0A371IQ37_9FIRM</name>
<dbReference type="PRINTS" id="PR00508">
    <property type="entry name" value="S21N4MTFRASE"/>
</dbReference>
<gene>
    <name evidence="10" type="ORF">CHF27_012610</name>
</gene>
<dbReference type="InterPro" id="IPR017985">
    <property type="entry name" value="MeTrfase_CN4_CS"/>
</dbReference>
<evidence type="ECO:0000256" key="8">
    <source>
        <dbReference type="RuleBase" id="RU362026"/>
    </source>
</evidence>
<dbReference type="EC" id="2.1.1.-" evidence="8"/>
<keyword evidence="4" id="KW-0949">S-adenosyl-L-methionine</keyword>
<organism evidence="10 11">
    <name type="scientific">Romboutsia maritimum</name>
    <dbReference type="NCBI Taxonomy" id="2020948"/>
    <lineage>
        <taxon>Bacteria</taxon>
        <taxon>Bacillati</taxon>
        <taxon>Bacillota</taxon>
        <taxon>Clostridia</taxon>
        <taxon>Peptostreptococcales</taxon>
        <taxon>Peptostreptococcaceae</taxon>
        <taxon>Romboutsia</taxon>
    </lineage>
</organism>
<keyword evidence="11" id="KW-1185">Reference proteome</keyword>
<comment type="similarity">
    <text evidence="1">Belongs to the N(4)/N(6)-methyltransferase family. N(4) subfamily.</text>
</comment>
<comment type="catalytic activity">
    <reaction evidence="7">
        <text>a 2'-deoxycytidine in DNA + S-adenosyl-L-methionine = an N(4)-methyl-2'-deoxycytidine in DNA + S-adenosyl-L-homocysteine + H(+)</text>
        <dbReference type="Rhea" id="RHEA:16857"/>
        <dbReference type="Rhea" id="RHEA-COMP:11369"/>
        <dbReference type="Rhea" id="RHEA-COMP:13674"/>
        <dbReference type="ChEBI" id="CHEBI:15378"/>
        <dbReference type="ChEBI" id="CHEBI:57856"/>
        <dbReference type="ChEBI" id="CHEBI:59789"/>
        <dbReference type="ChEBI" id="CHEBI:85452"/>
        <dbReference type="ChEBI" id="CHEBI:137933"/>
        <dbReference type="EC" id="2.1.1.113"/>
    </reaction>
</comment>
<keyword evidence="5" id="KW-0680">Restriction system</keyword>
<keyword evidence="2 10" id="KW-0489">Methyltransferase</keyword>
<evidence type="ECO:0000256" key="1">
    <source>
        <dbReference type="ARBA" id="ARBA00010203"/>
    </source>
</evidence>
<evidence type="ECO:0000259" key="9">
    <source>
        <dbReference type="Pfam" id="PF01555"/>
    </source>
</evidence>
<dbReference type="Gene3D" id="3.40.50.150">
    <property type="entry name" value="Vaccinia Virus protein VP39"/>
    <property type="match status" value="1"/>
</dbReference>
<dbReference type="OrthoDB" id="9773571at2"/>
<dbReference type="GO" id="GO:0009307">
    <property type="term" value="P:DNA restriction-modification system"/>
    <property type="evidence" value="ECO:0007669"/>
    <property type="project" value="UniProtKB-KW"/>
</dbReference>
<dbReference type="Proteomes" id="UP000243494">
    <property type="component" value="Unassembled WGS sequence"/>
</dbReference>
<dbReference type="AlphaFoldDB" id="A0A371IQ37"/>
<evidence type="ECO:0000313" key="11">
    <source>
        <dbReference type="Proteomes" id="UP000243494"/>
    </source>
</evidence>
<comment type="caution">
    <text evidence="10">The sequence shown here is derived from an EMBL/GenBank/DDBJ whole genome shotgun (WGS) entry which is preliminary data.</text>
</comment>
<protein>
    <recommendedName>
        <fullName evidence="8">Methyltransferase</fullName>
        <ecNumber evidence="8">2.1.1.-</ecNumber>
    </recommendedName>
</protein>
<dbReference type="GO" id="GO:0003677">
    <property type="term" value="F:DNA binding"/>
    <property type="evidence" value="ECO:0007669"/>
    <property type="project" value="UniProtKB-KW"/>
</dbReference>
<dbReference type="GO" id="GO:0015667">
    <property type="term" value="F:site-specific DNA-methyltransferase (cytosine-N4-specific) activity"/>
    <property type="evidence" value="ECO:0007669"/>
    <property type="project" value="UniProtKB-EC"/>
</dbReference>
<feature type="domain" description="DNA methylase N-4/N-6" evidence="9">
    <location>
        <begin position="33"/>
        <end position="276"/>
    </location>
</feature>
<sequence>MNSKNWNCTSLKWYLYNTDCIDFLEKHCDKIKVDCIFTSPPYFNKRSYSGKCKEQGNKSSYMYSTSGKPLENEIGYGQTFKDYINSFDKLCQLSSKILKDSCFFIVVINKIRDKKKTIDLADIFTNKAKKYGFDLRDKIIWIKNNPRTSPPNSMPYYLDDCWETILVLSKNNAVIKDRDIFKTNIKYKCDNCNNIKLYSNSSNIIMTNIGFTEKNSTESQHPAKFPITLPDKILPLYCNKGDLVFDPFSGSGSTLISCINNEFNFLGCELNPVFYNNTIDEVNNILNHGKQLHMST</sequence>
<reference evidence="10 11" key="1">
    <citation type="journal article" date="2017" name="Genome Announc.">
        <title>Draft Genome Sequence of Romboutsia maritimum sp. nov. Strain CCRI-22766(T), Isolated from Coastal Estuarine Mud.</title>
        <authorList>
            <person name="Maheux A.F."/>
            <person name="Boudreau D.K."/>
            <person name="Berube E."/>
            <person name="Boissinot M."/>
            <person name="Raymond F."/>
            <person name="Brodeur S."/>
            <person name="Corbeil J."/>
            <person name="Brightwell G."/>
            <person name="Broda D."/>
            <person name="Omar R.F."/>
            <person name="Bergeron M.G."/>
        </authorList>
    </citation>
    <scope>NUCLEOTIDE SEQUENCE [LARGE SCALE GENOMIC DNA]</scope>
    <source>
        <strain evidence="10 11">CCRI-22766</strain>
    </source>
</reference>
<dbReference type="InterPro" id="IPR002941">
    <property type="entry name" value="DNA_methylase_N4/N6"/>
</dbReference>
<dbReference type="RefSeq" id="WP_095406806.1">
    <property type="nucleotide sequence ID" value="NZ_NOJZ02000037.1"/>
</dbReference>
<dbReference type="GO" id="GO:0032259">
    <property type="term" value="P:methylation"/>
    <property type="evidence" value="ECO:0007669"/>
    <property type="project" value="UniProtKB-KW"/>
</dbReference>
<dbReference type="PANTHER" id="PTHR13370">
    <property type="entry name" value="RNA METHYLASE-RELATED"/>
    <property type="match status" value="1"/>
</dbReference>
<evidence type="ECO:0000256" key="7">
    <source>
        <dbReference type="ARBA" id="ARBA00049120"/>
    </source>
</evidence>
<keyword evidence="3 10" id="KW-0808">Transferase</keyword>
<proteinExistence type="inferred from homology"/>
<accession>A0A371IQ37</accession>
<dbReference type="InterPro" id="IPR001091">
    <property type="entry name" value="RM_Methyltransferase"/>
</dbReference>
<evidence type="ECO:0000256" key="5">
    <source>
        <dbReference type="ARBA" id="ARBA00022747"/>
    </source>
</evidence>
<evidence type="ECO:0000256" key="4">
    <source>
        <dbReference type="ARBA" id="ARBA00022691"/>
    </source>
</evidence>
<evidence type="ECO:0000256" key="2">
    <source>
        <dbReference type="ARBA" id="ARBA00022603"/>
    </source>
</evidence>
<dbReference type="InterPro" id="IPR029063">
    <property type="entry name" value="SAM-dependent_MTases_sf"/>
</dbReference>
<dbReference type="SUPFAM" id="SSF53335">
    <property type="entry name" value="S-adenosyl-L-methionine-dependent methyltransferases"/>
    <property type="match status" value="1"/>
</dbReference>
<evidence type="ECO:0000256" key="3">
    <source>
        <dbReference type="ARBA" id="ARBA00022679"/>
    </source>
</evidence>
<dbReference type="Pfam" id="PF01555">
    <property type="entry name" value="N6_N4_Mtase"/>
    <property type="match status" value="1"/>
</dbReference>
<dbReference type="GO" id="GO:0008170">
    <property type="term" value="F:N-methyltransferase activity"/>
    <property type="evidence" value="ECO:0007669"/>
    <property type="project" value="InterPro"/>
</dbReference>
<evidence type="ECO:0000313" key="10">
    <source>
        <dbReference type="EMBL" id="RDY22582.1"/>
    </source>
</evidence>
<dbReference type="EMBL" id="NOJZ02000037">
    <property type="protein sequence ID" value="RDY22582.1"/>
    <property type="molecule type" value="Genomic_DNA"/>
</dbReference>
<dbReference type="PROSITE" id="PS00093">
    <property type="entry name" value="N4_MTASE"/>
    <property type="match status" value="1"/>
</dbReference>
<dbReference type="PANTHER" id="PTHR13370:SF3">
    <property type="entry name" value="TRNA (GUANINE(10)-N2)-METHYLTRANSFERASE HOMOLOG"/>
    <property type="match status" value="1"/>
</dbReference>
<evidence type="ECO:0000256" key="6">
    <source>
        <dbReference type="ARBA" id="ARBA00023125"/>
    </source>
</evidence>